<organism evidence="2">
    <name type="scientific">Cyclosa japonica</name>
    <dbReference type="NCBI Taxonomy" id="1112403"/>
    <lineage>
        <taxon>Eukaryota</taxon>
        <taxon>Metazoa</taxon>
        <taxon>Ecdysozoa</taxon>
        <taxon>Arthropoda</taxon>
        <taxon>Chelicerata</taxon>
        <taxon>Arachnida</taxon>
        <taxon>Araneae</taxon>
        <taxon>Araneomorphae</taxon>
        <taxon>Entelegynae</taxon>
        <taxon>Araneoidea</taxon>
        <taxon>Araneidae</taxon>
        <taxon>Cyclosa</taxon>
    </lineage>
</organism>
<proteinExistence type="predicted"/>
<sequence length="144" mass="16709">MKMILLMGVMFILSIQPMMMISTLIFIILAYSLLMMWNLSSFWFSYMIILILMSGVLVVFTYMMGVLPNESFEVSSLVVIVMSLALMYKYSEMNEFIMEESLGSMLIWSGSLYMLSLMLVIYLLIMMVMVVWMSMMEKGAIRIL</sequence>
<feature type="transmembrane region" description="Helical" evidence="1">
    <location>
        <begin position="74"/>
        <end position="91"/>
    </location>
</feature>
<reference evidence="2" key="1">
    <citation type="submission" date="2019-02" db="EMBL/GenBank/DDBJ databases">
        <title>The complete mitochondrial genome of Cyclosa japonica.</title>
        <authorList>
            <person name="Yang W.-J."/>
            <person name="Xu K.-K."/>
            <person name="Yang D.-X."/>
            <person name="Li C."/>
        </authorList>
    </citation>
    <scope>NUCLEOTIDE SEQUENCE</scope>
</reference>
<keyword evidence="1" id="KW-1133">Transmembrane helix</keyword>
<protein>
    <submittedName>
        <fullName evidence="2">NADH dehydrogenase subunit 6</fullName>
    </submittedName>
</protein>
<evidence type="ECO:0000313" key="2">
    <source>
        <dbReference type="EMBL" id="QEG58638.1"/>
    </source>
</evidence>
<accession>A0A5B9REH0</accession>
<dbReference type="EMBL" id="MK512575">
    <property type="protein sequence ID" value="QEG58638.1"/>
    <property type="molecule type" value="Genomic_DNA"/>
</dbReference>
<feature type="transmembrane region" description="Helical" evidence="1">
    <location>
        <begin position="12"/>
        <end position="37"/>
    </location>
</feature>
<dbReference type="GeneID" id="41796625"/>
<feature type="transmembrane region" description="Helical" evidence="1">
    <location>
        <begin position="111"/>
        <end position="132"/>
    </location>
</feature>
<evidence type="ECO:0000256" key="1">
    <source>
        <dbReference type="SAM" id="Phobius"/>
    </source>
</evidence>
<gene>
    <name evidence="2" type="primary">ND6</name>
</gene>
<geneLocation type="mitochondrion" evidence="2"/>
<keyword evidence="2" id="KW-0496">Mitochondrion</keyword>
<dbReference type="AlphaFoldDB" id="A0A5B9REH0"/>
<name>A0A5B9REH0_9ARAC</name>
<feature type="transmembrane region" description="Helical" evidence="1">
    <location>
        <begin position="43"/>
        <end position="62"/>
    </location>
</feature>
<dbReference type="CTD" id="4541"/>
<dbReference type="RefSeq" id="YP_009691858.1">
    <property type="nucleotide sequence ID" value="NC_044696.1"/>
</dbReference>
<keyword evidence="1" id="KW-0812">Transmembrane</keyword>
<keyword evidence="1" id="KW-0472">Membrane</keyword>